<keyword evidence="1" id="KW-0812">Transmembrane</keyword>
<accession>A0A126V514</accession>
<name>A0A126V514_9RHOB</name>
<dbReference type="KEGG" id="hat:RC74_20930"/>
<reference evidence="2 3" key="1">
    <citation type="submission" date="2016-02" db="EMBL/GenBank/DDBJ databases">
        <title>Complete genome sequence of Halocynthiibacter arcticus PAMC 20958t from arctic marine sediment.</title>
        <authorList>
            <person name="Lee Y.M."/>
            <person name="Baek K."/>
            <person name="Lee H.K."/>
            <person name="Shin S.C."/>
        </authorList>
    </citation>
    <scope>NUCLEOTIDE SEQUENCE [LARGE SCALE GENOMIC DNA]</scope>
    <source>
        <strain evidence="2">PAMC 20958</strain>
    </source>
</reference>
<dbReference type="Proteomes" id="UP000070371">
    <property type="component" value="Chromosome"/>
</dbReference>
<protein>
    <submittedName>
        <fullName evidence="2">Uncharacterized protein</fullName>
    </submittedName>
</protein>
<evidence type="ECO:0000313" key="2">
    <source>
        <dbReference type="EMBL" id="AML53390.1"/>
    </source>
</evidence>
<keyword evidence="1" id="KW-0472">Membrane</keyword>
<gene>
    <name evidence="2" type="ORF">RC74_20930</name>
</gene>
<dbReference type="EMBL" id="CP014327">
    <property type="protein sequence ID" value="AML53390.1"/>
    <property type="molecule type" value="Genomic_DNA"/>
</dbReference>
<dbReference type="AlphaFoldDB" id="A0A126V514"/>
<evidence type="ECO:0000313" key="3">
    <source>
        <dbReference type="Proteomes" id="UP000070371"/>
    </source>
</evidence>
<dbReference type="STRING" id="1579316.RC74_20930"/>
<feature type="transmembrane region" description="Helical" evidence="1">
    <location>
        <begin position="7"/>
        <end position="27"/>
    </location>
</feature>
<organism evidence="2 3">
    <name type="scientific">Falsihalocynthiibacter arcticus</name>
    <dbReference type="NCBI Taxonomy" id="1579316"/>
    <lineage>
        <taxon>Bacteria</taxon>
        <taxon>Pseudomonadati</taxon>
        <taxon>Pseudomonadota</taxon>
        <taxon>Alphaproteobacteria</taxon>
        <taxon>Rhodobacterales</taxon>
        <taxon>Roseobacteraceae</taxon>
        <taxon>Falsihalocynthiibacter</taxon>
    </lineage>
</organism>
<evidence type="ECO:0000256" key="1">
    <source>
        <dbReference type="SAM" id="Phobius"/>
    </source>
</evidence>
<keyword evidence="3" id="KW-1185">Reference proteome</keyword>
<proteinExistence type="predicted"/>
<sequence>MVSKGSLVLFGIVKGMTLVAILVFTIFPRDLSAHEDPRDVASISISHESPNPSHPHKELEAQSGHCHPGIDCFVPAVFFLNTEILITLRQMQTNSFFVRPNGESWLLLHESPPPRFWS</sequence>
<keyword evidence="1" id="KW-1133">Transmembrane helix</keyword>